<dbReference type="GO" id="GO:0005524">
    <property type="term" value="F:ATP binding"/>
    <property type="evidence" value="ECO:0007669"/>
    <property type="project" value="UniProtKB-KW"/>
</dbReference>
<gene>
    <name evidence="9" type="ORF">S12H4_14383</name>
</gene>
<keyword evidence="4" id="KW-0067">ATP-binding</keyword>
<dbReference type="GO" id="GO:0004832">
    <property type="term" value="F:valine-tRNA ligase activity"/>
    <property type="evidence" value="ECO:0007669"/>
    <property type="project" value="UniProtKB-EC"/>
</dbReference>
<dbReference type="Gene3D" id="3.40.50.620">
    <property type="entry name" value="HUPs"/>
    <property type="match status" value="1"/>
</dbReference>
<evidence type="ECO:0000259" key="8">
    <source>
        <dbReference type="Pfam" id="PF00133"/>
    </source>
</evidence>
<evidence type="ECO:0000256" key="1">
    <source>
        <dbReference type="ARBA" id="ARBA00013169"/>
    </source>
</evidence>
<dbReference type="Gene3D" id="1.10.730.10">
    <property type="entry name" value="Isoleucyl-tRNA Synthetase, Domain 1"/>
    <property type="match status" value="1"/>
</dbReference>
<evidence type="ECO:0000256" key="4">
    <source>
        <dbReference type="ARBA" id="ARBA00022840"/>
    </source>
</evidence>
<dbReference type="Pfam" id="PF00133">
    <property type="entry name" value="tRNA-synt_1"/>
    <property type="match status" value="1"/>
</dbReference>
<reference evidence="9" key="1">
    <citation type="journal article" date="2014" name="Front. Microbiol.">
        <title>High frequency of phylogenetically diverse reductive dehalogenase-homologous genes in deep subseafloor sedimentary metagenomes.</title>
        <authorList>
            <person name="Kawai M."/>
            <person name="Futagami T."/>
            <person name="Toyoda A."/>
            <person name="Takaki Y."/>
            <person name="Nishi S."/>
            <person name="Hori S."/>
            <person name="Arai W."/>
            <person name="Tsubouchi T."/>
            <person name="Morono Y."/>
            <person name="Uchiyama I."/>
            <person name="Ito T."/>
            <person name="Fujiyama A."/>
            <person name="Inagaki F."/>
            <person name="Takami H."/>
        </authorList>
    </citation>
    <scope>NUCLEOTIDE SEQUENCE</scope>
    <source>
        <strain evidence="9">Expedition CK06-06</strain>
    </source>
</reference>
<name>X1RLY7_9ZZZZ</name>
<feature type="domain" description="Aminoacyl-tRNA synthetase class Ia" evidence="8">
    <location>
        <begin position="1"/>
        <end position="101"/>
    </location>
</feature>
<comment type="caution">
    <text evidence="9">The sequence shown here is derived from an EMBL/GenBank/DDBJ whole genome shotgun (WGS) entry which is preliminary data.</text>
</comment>
<evidence type="ECO:0000256" key="7">
    <source>
        <dbReference type="ARBA" id="ARBA00029936"/>
    </source>
</evidence>
<evidence type="ECO:0000256" key="2">
    <source>
        <dbReference type="ARBA" id="ARBA00022598"/>
    </source>
</evidence>
<sequence>MGWPDDTPEMKTFYPGDVLCTAREIITLWVSRMVMMGQYCVGDIPFRDVYIHAMIQDGLGRKMSKSLGNGIDPLVAIDSHGADAMRFTLASMTTDTQDIRMPVEKLKLPDGRTVNTSPKFDIGRNFCNKL</sequence>
<feature type="non-terminal residue" evidence="9">
    <location>
        <position position="130"/>
    </location>
</feature>
<evidence type="ECO:0000256" key="3">
    <source>
        <dbReference type="ARBA" id="ARBA00022741"/>
    </source>
</evidence>
<evidence type="ECO:0000256" key="5">
    <source>
        <dbReference type="ARBA" id="ARBA00022917"/>
    </source>
</evidence>
<dbReference type="GO" id="GO:0005829">
    <property type="term" value="C:cytosol"/>
    <property type="evidence" value="ECO:0007669"/>
    <property type="project" value="TreeGrafter"/>
</dbReference>
<dbReference type="SUPFAM" id="SSF52374">
    <property type="entry name" value="Nucleotidylyl transferase"/>
    <property type="match status" value="1"/>
</dbReference>
<dbReference type="EMBL" id="BARW01006855">
    <property type="protein sequence ID" value="GAI81653.1"/>
    <property type="molecule type" value="Genomic_DNA"/>
</dbReference>
<proteinExistence type="predicted"/>
<dbReference type="PANTHER" id="PTHR11946">
    <property type="entry name" value="VALYL-TRNA SYNTHETASES"/>
    <property type="match status" value="1"/>
</dbReference>
<dbReference type="InterPro" id="IPR014729">
    <property type="entry name" value="Rossmann-like_a/b/a_fold"/>
</dbReference>
<keyword evidence="2" id="KW-0436">Ligase</keyword>
<keyword evidence="5" id="KW-0648">Protein biosynthesis</keyword>
<protein>
    <recommendedName>
        <fullName evidence="1">valine--tRNA ligase</fullName>
        <ecNumber evidence="1">6.1.1.9</ecNumber>
    </recommendedName>
    <alternativeName>
        <fullName evidence="7">Valyl-tRNA synthetase</fullName>
    </alternativeName>
</protein>
<dbReference type="EC" id="6.1.1.9" evidence="1"/>
<dbReference type="AlphaFoldDB" id="X1RLY7"/>
<dbReference type="InterPro" id="IPR002303">
    <property type="entry name" value="Valyl-tRNA_ligase"/>
</dbReference>
<dbReference type="InterPro" id="IPR002300">
    <property type="entry name" value="aa-tRNA-synth_Ia"/>
</dbReference>
<keyword evidence="3" id="KW-0547">Nucleotide-binding</keyword>
<dbReference type="PANTHER" id="PTHR11946:SF93">
    <property type="entry name" value="VALINE--TRNA LIGASE, CHLOROPLASTIC_MITOCHONDRIAL 2"/>
    <property type="match status" value="1"/>
</dbReference>
<dbReference type="GO" id="GO:0006438">
    <property type="term" value="P:valyl-tRNA aminoacylation"/>
    <property type="evidence" value="ECO:0007669"/>
    <property type="project" value="InterPro"/>
</dbReference>
<organism evidence="9">
    <name type="scientific">marine sediment metagenome</name>
    <dbReference type="NCBI Taxonomy" id="412755"/>
    <lineage>
        <taxon>unclassified sequences</taxon>
        <taxon>metagenomes</taxon>
        <taxon>ecological metagenomes</taxon>
    </lineage>
</organism>
<evidence type="ECO:0000256" key="6">
    <source>
        <dbReference type="ARBA" id="ARBA00023146"/>
    </source>
</evidence>
<keyword evidence="6" id="KW-0030">Aminoacyl-tRNA synthetase</keyword>
<accession>X1RLY7</accession>
<evidence type="ECO:0000313" key="9">
    <source>
        <dbReference type="EMBL" id="GAI81653.1"/>
    </source>
</evidence>